<evidence type="ECO:0000313" key="3">
    <source>
        <dbReference type="Proteomes" id="UP000008206"/>
    </source>
</evidence>
<dbReference type="Proteomes" id="UP000008206">
    <property type="component" value="Plasmid Cy782201"/>
</dbReference>
<evidence type="ECO:0000313" key="2">
    <source>
        <dbReference type="EMBL" id="ADN17709.1"/>
    </source>
</evidence>
<protein>
    <recommendedName>
        <fullName evidence="1">TubC N-terminal docking domain-containing protein</fullName>
    </recommendedName>
</protein>
<organism evidence="2 3">
    <name type="scientific">Gloeothece verrucosa (strain PCC 7822)</name>
    <name type="common">Cyanothece sp. (strain PCC 7822)</name>
    <dbReference type="NCBI Taxonomy" id="497965"/>
    <lineage>
        <taxon>Bacteria</taxon>
        <taxon>Bacillati</taxon>
        <taxon>Cyanobacteriota</taxon>
        <taxon>Cyanophyceae</taxon>
        <taxon>Oscillatoriophycideae</taxon>
        <taxon>Chroococcales</taxon>
        <taxon>Aphanothecaceae</taxon>
        <taxon>Gloeothece</taxon>
        <taxon>Gloeothece verrucosa</taxon>
    </lineage>
</organism>
<dbReference type="InterPro" id="IPR041464">
    <property type="entry name" value="TubC_N"/>
</dbReference>
<keyword evidence="3" id="KW-1185">Reference proteome</keyword>
<dbReference type="OrthoDB" id="415559at2"/>
<geneLocation type="plasmid" evidence="2 3">
    <name>Cy782201</name>
</geneLocation>
<dbReference type="KEGG" id="cyj:Cyan7822_5855"/>
<dbReference type="RefSeq" id="WP_013334459.1">
    <property type="nucleotide sequence ID" value="NC_014533.1"/>
</dbReference>
<name>E0UL79_GLOV7</name>
<evidence type="ECO:0000259" key="1">
    <source>
        <dbReference type="Pfam" id="PF18563"/>
    </source>
</evidence>
<dbReference type="AlphaFoldDB" id="E0UL79"/>
<dbReference type="EMBL" id="CP002199">
    <property type="protein sequence ID" value="ADN17709.1"/>
    <property type="molecule type" value="Genomic_DNA"/>
</dbReference>
<keyword evidence="2" id="KW-0614">Plasmid</keyword>
<gene>
    <name evidence="2" type="ordered locus">Cyan7822_5855</name>
</gene>
<sequence length="632" mass="71102">MSIAELIKDLNHQGIKLWVDEDKLKIQSPKGALTEQIYAKLSKHKPEILTYLQQNNSPKTEVKETEGEGLSLQTLGKLIGGFCNNSSVSASYKPPIIDARAMAQQLKVTFRPLPPNYSKENILTFRSQLQEKLQEQGVNIIPWEEATRDFQYELKMPYIGWKKTIKTRVIKSEISAVIDVEKHSTVVDKVKSLIAESFYTFYSKIVLKGQKLSVSKIAQMISWAESSIQAIEDRTNTQVIVITDLDEQFTNSSLPYSEKIPIGVNSLVRTFSEILIGVSEKKLSILNMNLSDSTYPREALDHFIRQSLIPKIYVPVLPLPLSRFEIGEFDPTQSNYAVMLTQLGKEIESTGLLPAGFKLDNVIRKRSHRDIIDWIANGRTGVSYGFIAYAEPPRYVGAIEITAQEWDKLDPIKGLNFDEVRQNSQGRRYLKIQDKYHQIPDIWLVSSRSGANKTNLSLTTDIVRIGLQDRLLLQFPQNVDLSQVDIKPSYDLYVMVSIVLASALYTPKLIENGAPMVHFHGYPSIDWFAANEYCAGVYNPSVPCGTYESGVFNFLGIQEIGKSTDGNINLAALVEPDHGTNVIARDLNYLLERLKAGCSNHQIELGGKFFPSLQINQDQVKNSCVVSSSRSR</sequence>
<feature type="domain" description="TubC N-terminal docking" evidence="1">
    <location>
        <begin position="3"/>
        <end position="54"/>
    </location>
</feature>
<reference evidence="3" key="1">
    <citation type="journal article" date="2011" name="MBio">
        <title>Novel metabolic attributes of the genus Cyanothece, comprising a group of unicellular nitrogen-fixing Cyanobacteria.</title>
        <authorList>
            <person name="Bandyopadhyay A."/>
            <person name="Elvitigala T."/>
            <person name="Welsh E."/>
            <person name="Stockel J."/>
            <person name="Liberton M."/>
            <person name="Min H."/>
            <person name="Sherman L.A."/>
            <person name="Pakrasi H.B."/>
        </authorList>
    </citation>
    <scope>NUCLEOTIDE SEQUENCE [LARGE SCALE GENOMIC DNA]</scope>
    <source>
        <strain evidence="3">PCC 7822</strain>
        <plasmid evidence="3">Cy782201</plasmid>
    </source>
</reference>
<proteinExistence type="predicted"/>
<dbReference type="InterPro" id="IPR044894">
    <property type="entry name" value="TubC_N_sf"/>
</dbReference>
<accession>E0UL79</accession>
<dbReference type="Gene3D" id="1.10.10.1830">
    <property type="entry name" value="Non-ribosomal peptide synthase, adenylation domain"/>
    <property type="match status" value="1"/>
</dbReference>
<dbReference type="Pfam" id="PF18563">
    <property type="entry name" value="TubC_N"/>
    <property type="match status" value="1"/>
</dbReference>
<dbReference type="HOGENOM" id="CLU_439317_0_0_3"/>